<keyword evidence="5" id="KW-1185">Reference proteome</keyword>
<dbReference type="Pfam" id="PF18962">
    <property type="entry name" value="Por_Secre_tail"/>
    <property type="match status" value="1"/>
</dbReference>
<evidence type="ECO:0000313" key="4">
    <source>
        <dbReference type="EMBL" id="MFD0963957.1"/>
    </source>
</evidence>
<dbReference type="NCBIfam" id="TIGR04183">
    <property type="entry name" value="Por_Secre_tail"/>
    <property type="match status" value="1"/>
</dbReference>
<gene>
    <name evidence="4" type="ORF">ACFQ1O_08080</name>
</gene>
<feature type="chain" id="PRO_5046440022" evidence="2">
    <location>
        <begin position="22"/>
        <end position="430"/>
    </location>
</feature>
<name>A0ABW3I2W0_9FLAO</name>
<evidence type="ECO:0000256" key="1">
    <source>
        <dbReference type="ARBA" id="ARBA00022729"/>
    </source>
</evidence>
<accession>A0ABW3I2W0</accession>
<proteinExistence type="predicted"/>
<protein>
    <submittedName>
        <fullName evidence="4">T9SS type A sorting domain-containing protein</fullName>
    </submittedName>
</protein>
<dbReference type="RefSeq" id="WP_377715200.1">
    <property type="nucleotide sequence ID" value="NZ_JBHTJM010000008.1"/>
</dbReference>
<sequence>MKKQYILLVLVVLYCLNFSFAQCDTAVTTVDDSFESYTTGGALSGAGSCWTALTTNSGGDGSLDGYTGVRDTGANTGSNCLSSYTFFGSNNYIYFISPKLNSIDGTHYAEFYAYGAGATLRMGTISNPSDYNTFTELSGSSEISLTGAHVKYESGVVANTTDEYFTVRISAPANHTSIKFDDFKWQSICNTTVATVDDDFSSYAAGAGNPMPTCWNSIGTVAAGVRTGGISDSNCIMSYNSGTGDMYIIAPKLSTINGSYVSEFQIKANNNTATYQVGTITNNTDANTFTPVGAVTSITDSFVLRNSGTVPSSSNEYFAIKITTVVPHTSVRIDGFKWNESAVLSTEEFTTEVEKISLFPNPSLDKQVVIQTSNTKDKEIAIYSLNGKKVFVTKSNLRFVDLSLTSLSYGIYMVKVTSNEGSLVKKLILK</sequence>
<dbReference type="Proteomes" id="UP001596997">
    <property type="component" value="Unassembled WGS sequence"/>
</dbReference>
<feature type="signal peptide" evidence="2">
    <location>
        <begin position="1"/>
        <end position="21"/>
    </location>
</feature>
<comment type="caution">
    <text evidence="4">The sequence shown here is derived from an EMBL/GenBank/DDBJ whole genome shotgun (WGS) entry which is preliminary data.</text>
</comment>
<evidence type="ECO:0000313" key="5">
    <source>
        <dbReference type="Proteomes" id="UP001596997"/>
    </source>
</evidence>
<dbReference type="InterPro" id="IPR026444">
    <property type="entry name" value="Secre_tail"/>
</dbReference>
<organism evidence="4 5">
    <name type="scientific">Pseudofulvibacter geojedonensis</name>
    <dbReference type="NCBI Taxonomy" id="1123758"/>
    <lineage>
        <taxon>Bacteria</taxon>
        <taxon>Pseudomonadati</taxon>
        <taxon>Bacteroidota</taxon>
        <taxon>Flavobacteriia</taxon>
        <taxon>Flavobacteriales</taxon>
        <taxon>Flavobacteriaceae</taxon>
        <taxon>Pseudofulvibacter</taxon>
    </lineage>
</organism>
<feature type="domain" description="Secretion system C-terminal sorting" evidence="3">
    <location>
        <begin position="358"/>
        <end position="428"/>
    </location>
</feature>
<evidence type="ECO:0000259" key="3">
    <source>
        <dbReference type="Pfam" id="PF18962"/>
    </source>
</evidence>
<keyword evidence="1 2" id="KW-0732">Signal</keyword>
<reference evidence="5" key="1">
    <citation type="journal article" date="2019" name="Int. J. Syst. Evol. Microbiol.">
        <title>The Global Catalogue of Microorganisms (GCM) 10K type strain sequencing project: providing services to taxonomists for standard genome sequencing and annotation.</title>
        <authorList>
            <consortium name="The Broad Institute Genomics Platform"/>
            <consortium name="The Broad Institute Genome Sequencing Center for Infectious Disease"/>
            <person name="Wu L."/>
            <person name="Ma J."/>
        </authorList>
    </citation>
    <scope>NUCLEOTIDE SEQUENCE [LARGE SCALE GENOMIC DNA]</scope>
    <source>
        <strain evidence="5">CCUG 62114</strain>
    </source>
</reference>
<dbReference type="EMBL" id="JBHTJM010000008">
    <property type="protein sequence ID" value="MFD0963957.1"/>
    <property type="molecule type" value="Genomic_DNA"/>
</dbReference>
<evidence type="ECO:0000256" key="2">
    <source>
        <dbReference type="SAM" id="SignalP"/>
    </source>
</evidence>